<keyword evidence="4" id="KW-1185">Reference proteome</keyword>
<dbReference type="PANTHER" id="PTHR43639:SF1">
    <property type="entry name" value="SHORT-CHAIN DEHYDROGENASE_REDUCTASE FAMILY PROTEIN"/>
    <property type="match status" value="1"/>
</dbReference>
<comment type="caution">
    <text evidence="3">The sequence shown here is derived from an EMBL/GenBank/DDBJ whole genome shotgun (WGS) entry which is preliminary data.</text>
</comment>
<gene>
    <name evidence="3" type="ORF">GQF63_07055</name>
</gene>
<dbReference type="InterPro" id="IPR036291">
    <property type="entry name" value="NAD(P)-bd_dom_sf"/>
</dbReference>
<evidence type="ECO:0000313" key="4">
    <source>
        <dbReference type="Proteomes" id="UP000435036"/>
    </source>
</evidence>
<organism evidence="3 4">
    <name type="scientific">Sphingobacterium humi</name>
    <dbReference type="NCBI Taxonomy" id="1796905"/>
    <lineage>
        <taxon>Bacteria</taxon>
        <taxon>Pseudomonadati</taxon>
        <taxon>Bacteroidota</taxon>
        <taxon>Sphingobacteriia</taxon>
        <taxon>Sphingobacteriales</taxon>
        <taxon>Sphingobacteriaceae</taxon>
        <taxon>Sphingobacterium</taxon>
    </lineage>
</organism>
<keyword evidence="2 3" id="KW-0560">Oxidoreductase</keyword>
<dbReference type="Pfam" id="PF13561">
    <property type="entry name" value="adh_short_C2"/>
    <property type="match status" value="1"/>
</dbReference>
<proteinExistence type="inferred from homology"/>
<dbReference type="PRINTS" id="PR00081">
    <property type="entry name" value="GDHRDH"/>
</dbReference>
<dbReference type="EC" id="1.1.1.47" evidence="3"/>
<dbReference type="NCBIfam" id="NF005559">
    <property type="entry name" value="PRK07231.1"/>
    <property type="match status" value="1"/>
</dbReference>
<evidence type="ECO:0000256" key="2">
    <source>
        <dbReference type="ARBA" id="ARBA00023002"/>
    </source>
</evidence>
<dbReference type="Proteomes" id="UP000435036">
    <property type="component" value="Unassembled WGS sequence"/>
</dbReference>
<dbReference type="OrthoDB" id="597477at2"/>
<dbReference type="SUPFAM" id="SSF51735">
    <property type="entry name" value="NAD(P)-binding Rossmann-fold domains"/>
    <property type="match status" value="1"/>
</dbReference>
<dbReference type="PANTHER" id="PTHR43639">
    <property type="entry name" value="OXIDOREDUCTASE, SHORT-CHAIN DEHYDROGENASE/REDUCTASE FAMILY (AFU_ORTHOLOGUE AFUA_5G02870)"/>
    <property type="match status" value="1"/>
</dbReference>
<dbReference type="GO" id="GO:0047936">
    <property type="term" value="F:glucose 1-dehydrogenase [NAD(P)+] activity"/>
    <property type="evidence" value="ECO:0007669"/>
    <property type="project" value="UniProtKB-EC"/>
</dbReference>
<dbReference type="EMBL" id="WSQA01000004">
    <property type="protein sequence ID" value="MVZ61770.1"/>
    <property type="molecule type" value="Genomic_DNA"/>
</dbReference>
<dbReference type="CDD" id="cd05233">
    <property type="entry name" value="SDR_c"/>
    <property type="match status" value="1"/>
</dbReference>
<evidence type="ECO:0000313" key="3">
    <source>
        <dbReference type="EMBL" id="MVZ61770.1"/>
    </source>
</evidence>
<dbReference type="FunFam" id="3.40.50.720:FF:000084">
    <property type="entry name" value="Short-chain dehydrogenase reductase"/>
    <property type="match status" value="1"/>
</dbReference>
<dbReference type="RefSeq" id="WP_160368507.1">
    <property type="nucleotide sequence ID" value="NZ_WSQA01000004.1"/>
</dbReference>
<accession>A0A6N8KWE1</accession>
<comment type="similarity">
    <text evidence="1">Belongs to the short-chain dehydrogenases/reductases (SDR) family.</text>
</comment>
<name>A0A6N8KWE1_9SPHI</name>
<reference evidence="3 4" key="1">
    <citation type="submission" date="2019-12" db="EMBL/GenBank/DDBJ databases">
        <authorList>
            <person name="Dong K."/>
        </authorList>
    </citation>
    <scope>NUCLEOTIDE SEQUENCE [LARGE SCALE GENOMIC DNA]</scope>
    <source>
        <strain evidence="3 4">JCM 31225</strain>
    </source>
</reference>
<dbReference type="AlphaFoldDB" id="A0A6N8KWE1"/>
<dbReference type="InterPro" id="IPR002347">
    <property type="entry name" value="SDR_fam"/>
</dbReference>
<sequence length="249" mass="26298">MRLKNKVAIITGAASGMGEAMAKLFAQEGAKVVATDIQVEKLNHLIDGIKQTGGEAIAIQHDVSSRETWFNEVVPQTLAAFGGIDILINNAGISLPTPFEEQTEQHWKKAFDININSVMLGMQSVLQAMQEKGGSIVNISSIAALTGMAGPGAYTASKGGVSAITRAAAVEFGKMKIRVNAINPGYIMTPMSETHLNNPQVLAHFKGIIPLQDYGTAMDIAQAALFLASDEARYISGVNLAVDGGTTIQ</sequence>
<dbReference type="Gene3D" id="3.40.50.720">
    <property type="entry name" value="NAD(P)-binding Rossmann-like Domain"/>
    <property type="match status" value="1"/>
</dbReference>
<dbReference type="PRINTS" id="PR00080">
    <property type="entry name" value="SDRFAMILY"/>
</dbReference>
<evidence type="ECO:0000256" key="1">
    <source>
        <dbReference type="ARBA" id="ARBA00006484"/>
    </source>
</evidence>
<protein>
    <submittedName>
        <fullName evidence="3">Glucose 1-dehydrogenase</fullName>
        <ecNumber evidence="3">1.1.1.47</ecNumber>
    </submittedName>
</protein>